<accession>A0A4Y2C561</accession>
<protein>
    <submittedName>
        <fullName evidence="1">Uncharacterized protein</fullName>
    </submittedName>
</protein>
<reference evidence="1 2" key="1">
    <citation type="journal article" date="2019" name="Sci. Rep.">
        <title>Orb-weaving spider Araneus ventricosus genome elucidates the spidroin gene catalogue.</title>
        <authorList>
            <person name="Kono N."/>
            <person name="Nakamura H."/>
            <person name="Ohtoshi R."/>
            <person name="Moran D.A.P."/>
            <person name="Shinohara A."/>
            <person name="Yoshida Y."/>
            <person name="Fujiwara M."/>
            <person name="Mori M."/>
            <person name="Tomita M."/>
            <person name="Arakawa K."/>
        </authorList>
    </citation>
    <scope>NUCLEOTIDE SEQUENCE [LARGE SCALE GENOMIC DNA]</scope>
</reference>
<dbReference type="EMBL" id="BGPR01000149">
    <property type="protein sequence ID" value="GBL99601.1"/>
    <property type="molecule type" value="Genomic_DNA"/>
</dbReference>
<comment type="caution">
    <text evidence="1">The sequence shown here is derived from an EMBL/GenBank/DDBJ whole genome shotgun (WGS) entry which is preliminary data.</text>
</comment>
<evidence type="ECO:0000313" key="2">
    <source>
        <dbReference type="Proteomes" id="UP000499080"/>
    </source>
</evidence>
<gene>
    <name evidence="1" type="ORF">AVEN_68859_1</name>
</gene>
<evidence type="ECO:0000313" key="1">
    <source>
        <dbReference type="EMBL" id="GBL99601.1"/>
    </source>
</evidence>
<dbReference type="AlphaFoldDB" id="A0A4Y2C561"/>
<name>A0A4Y2C561_ARAVE</name>
<organism evidence="1 2">
    <name type="scientific">Araneus ventricosus</name>
    <name type="common">Orbweaver spider</name>
    <name type="synonym">Epeira ventricosa</name>
    <dbReference type="NCBI Taxonomy" id="182803"/>
    <lineage>
        <taxon>Eukaryota</taxon>
        <taxon>Metazoa</taxon>
        <taxon>Ecdysozoa</taxon>
        <taxon>Arthropoda</taxon>
        <taxon>Chelicerata</taxon>
        <taxon>Arachnida</taxon>
        <taxon>Araneae</taxon>
        <taxon>Araneomorphae</taxon>
        <taxon>Entelegynae</taxon>
        <taxon>Araneoidea</taxon>
        <taxon>Araneidae</taxon>
        <taxon>Araneus</taxon>
    </lineage>
</organism>
<keyword evidence="2" id="KW-1185">Reference proteome</keyword>
<dbReference type="Proteomes" id="UP000499080">
    <property type="component" value="Unassembled WGS sequence"/>
</dbReference>
<proteinExistence type="predicted"/>
<sequence length="94" mass="10147">MESIPLLVISRDPALNASRTDLRSFDGRSVTAGSKAGCWISTDGLGDSSSLCAPIFDDHFRLKLSSTKLLLNQFSSSVRFLFSTLIRFQGSGSS</sequence>